<evidence type="ECO:0000256" key="1">
    <source>
        <dbReference type="ARBA" id="ARBA00001917"/>
    </source>
</evidence>
<evidence type="ECO:0000313" key="11">
    <source>
        <dbReference type="EMBL" id="MBL7253307.1"/>
    </source>
</evidence>
<dbReference type="InterPro" id="IPR013785">
    <property type="entry name" value="Aldolase_TIM"/>
</dbReference>
<proteinExistence type="inferred from homology"/>
<evidence type="ECO:0000259" key="10">
    <source>
        <dbReference type="Pfam" id="PF00724"/>
    </source>
</evidence>
<name>A0ABS1VF34_9ACTN</name>
<feature type="domain" description="NADH:flavin oxidoreductase/NADH oxidase N-terminal" evidence="10">
    <location>
        <begin position="12"/>
        <end position="337"/>
    </location>
</feature>
<evidence type="ECO:0000256" key="4">
    <source>
        <dbReference type="ARBA" id="ARBA00022630"/>
    </source>
</evidence>
<keyword evidence="8" id="KW-0408">Iron</keyword>
<keyword evidence="7" id="KW-0560">Oxidoreductase</keyword>
<evidence type="ECO:0000256" key="2">
    <source>
        <dbReference type="ARBA" id="ARBA00001966"/>
    </source>
</evidence>
<dbReference type="Pfam" id="PF00724">
    <property type="entry name" value="Oxidored_FMN"/>
    <property type="match status" value="1"/>
</dbReference>
<dbReference type="PRINTS" id="PR00411">
    <property type="entry name" value="PNDRDTASEI"/>
</dbReference>
<keyword evidence="5" id="KW-0288">FMN</keyword>
<comment type="cofactor">
    <cofactor evidence="2">
        <name>[4Fe-4S] cluster</name>
        <dbReference type="ChEBI" id="CHEBI:49883"/>
    </cofactor>
</comment>
<evidence type="ECO:0000313" key="12">
    <source>
        <dbReference type="Proteomes" id="UP000598996"/>
    </source>
</evidence>
<keyword evidence="4" id="KW-0285">Flavoprotein</keyword>
<keyword evidence="6" id="KW-0479">Metal-binding</keyword>
<keyword evidence="12" id="KW-1185">Reference proteome</keyword>
<evidence type="ECO:0000256" key="8">
    <source>
        <dbReference type="ARBA" id="ARBA00023004"/>
    </source>
</evidence>
<dbReference type="SUPFAM" id="SSF51905">
    <property type="entry name" value="FAD/NAD(P)-binding domain"/>
    <property type="match status" value="1"/>
</dbReference>
<keyword evidence="9" id="KW-0411">Iron-sulfur</keyword>
<accession>A0ABS1VF34</accession>
<dbReference type="RefSeq" id="WP_202989663.1">
    <property type="nucleotide sequence ID" value="NZ_JAENHO010000001.1"/>
</dbReference>
<dbReference type="InterPro" id="IPR001155">
    <property type="entry name" value="OxRdtase_FMN_N"/>
</dbReference>
<dbReference type="Gene3D" id="3.20.20.70">
    <property type="entry name" value="Aldolase class I"/>
    <property type="match status" value="1"/>
</dbReference>
<sequence length="758" mass="78910">MGRLNTDLSPLLTSFDLGPARIKNRIFVAPHTTNFGAAGRNLVTERHLDYHRERARGGAGLIITEGIRVHPTSLRRLGIHAYDDEALAGLTALADVVHAEDTRLFAQLLHTGRHSGDEHQGSWGAGPAPWSTGAHSPHVMNAYDLDAVIAGFAAAAARVVEAGFDGMEVHLGHGHLLQQFLSPLTNDRRDGYGGSFEARARLAREVLVAVVDAVAGRAAVGLRLSADEFLPGGLGPDDVVRIVAHLREVAPVDFLHVSHSAYVGAASLSTQMADMSYGRAPFRHLPARFKREFPDVPVLAICRIDTLATGASMVAAGEADLVGFARAHIAEPALTRRTLALTGTSNAQASAANAQAAGTSARDGGADGPGLVRRAPRHCIACNQGCNANLEAITPITCTVNPAVGDERAWATAEAAHPSPRSVLVVGAGPAGLEAAITAARRGHRVVLADAADAPGGSLPDVARIRPGFALLLDDLLTELDTSDVIRRFGAEVTAATVAALSPDVVVLATGATTHPADALTLLSGPLHAPSGMQPDDTPRRCTPRIVAGDTSAQHGDATFIARSAAPLGDARVAGNGPPVLELRDVVRDPESAGAVTLVLDELGSWEAFALAEYLAARGTTVRLVSPLASMAPRITVYSRLGLAERLRAAGVRVFTMHRPTAADGDAVTITHTVDGSAQTLTGIDSIVHVRPARARAGLLDELAAEGWTGEVHLVGDAFAPRTVQEAVYEGRAVGLLIGAPTLTEGPAMRPPYALVAA</sequence>
<evidence type="ECO:0000256" key="6">
    <source>
        <dbReference type="ARBA" id="ARBA00022723"/>
    </source>
</evidence>
<comment type="similarity">
    <text evidence="3">In the N-terminal section; belongs to the NADH:flavin oxidoreductase/NADH oxidase family.</text>
</comment>
<dbReference type="InterPro" id="IPR051793">
    <property type="entry name" value="NADH:flavin_oxidoreductase"/>
</dbReference>
<dbReference type="Gene3D" id="3.40.50.720">
    <property type="entry name" value="NAD(P)-binding Rossmann-like Domain"/>
    <property type="match status" value="1"/>
</dbReference>
<dbReference type="Pfam" id="PF12831">
    <property type="entry name" value="FAD_oxidored"/>
    <property type="match status" value="1"/>
</dbReference>
<dbReference type="InterPro" id="IPR036188">
    <property type="entry name" value="FAD/NAD-bd_sf"/>
</dbReference>
<comment type="cofactor">
    <cofactor evidence="1">
        <name>FMN</name>
        <dbReference type="ChEBI" id="CHEBI:58210"/>
    </cofactor>
</comment>
<evidence type="ECO:0000256" key="5">
    <source>
        <dbReference type="ARBA" id="ARBA00022643"/>
    </source>
</evidence>
<dbReference type="PANTHER" id="PTHR42917:SF2">
    <property type="entry name" value="2,4-DIENOYL-COA REDUCTASE [(2E)-ENOYL-COA-PRODUCING]"/>
    <property type="match status" value="1"/>
</dbReference>
<dbReference type="EMBL" id="JAENHO010000001">
    <property type="protein sequence ID" value="MBL7253307.1"/>
    <property type="molecule type" value="Genomic_DNA"/>
</dbReference>
<dbReference type="Gene3D" id="3.50.50.60">
    <property type="entry name" value="FAD/NAD(P)-binding domain"/>
    <property type="match status" value="1"/>
</dbReference>
<evidence type="ECO:0000256" key="3">
    <source>
        <dbReference type="ARBA" id="ARBA00011048"/>
    </source>
</evidence>
<evidence type="ECO:0000256" key="9">
    <source>
        <dbReference type="ARBA" id="ARBA00023014"/>
    </source>
</evidence>
<evidence type="ECO:0000256" key="7">
    <source>
        <dbReference type="ARBA" id="ARBA00023002"/>
    </source>
</evidence>
<dbReference type="PANTHER" id="PTHR42917">
    <property type="entry name" value="2,4-DIENOYL-COA REDUCTASE"/>
    <property type="match status" value="1"/>
</dbReference>
<gene>
    <name evidence="11" type="ORF">JKJ07_03185</name>
</gene>
<dbReference type="SUPFAM" id="SSF51395">
    <property type="entry name" value="FMN-linked oxidoreductases"/>
    <property type="match status" value="1"/>
</dbReference>
<comment type="caution">
    <text evidence="11">The sequence shown here is derived from an EMBL/GenBank/DDBJ whole genome shotgun (WGS) entry which is preliminary data.</text>
</comment>
<dbReference type="Proteomes" id="UP000598996">
    <property type="component" value="Unassembled WGS sequence"/>
</dbReference>
<reference evidence="11 12" key="1">
    <citation type="submission" date="2021-01" db="EMBL/GenBank/DDBJ databases">
        <title>Actinoplanes sp. nov. LDG1-01 isolated from lichen.</title>
        <authorList>
            <person name="Saeng-In P."/>
            <person name="Phongsopitanun W."/>
            <person name="Kanchanasin P."/>
            <person name="Yuki M."/>
            <person name="Kudo T."/>
            <person name="Ohkuma M."/>
            <person name="Tanasupawat S."/>
        </authorList>
    </citation>
    <scope>NUCLEOTIDE SEQUENCE [LARGE SCALE GENOMIC DNA]</scope>
    <source>
        <strain evidence="11 12">LDG1-01</strain>
    </source>
</reference>
<dbReference type="SUPFAM" id="SSF51971">
    <property type="entry name" value="Nucleotide-binding domain"/>
    <property type="match status" value="1"/>
</dbReference>
<protein>
    <submittedName>
        <fullName evidence="11">FAD-dependent oxidoreductase</fullName>
    </submittedName>
</protein>
<organism evidence="11 12">
    <name type="scientific">Paractinoplanes lichenicola</name>
    <dbReference type="NCBI Taxonomy" id="2802976"/>
    <lineage>
        <taxon>Bacteria</taxon>
        <taxon>Bacillati</taxon>
        <taxon>Actinomycetota</taxon>
        <taxon>Actinomycetes</taxon>
        <taxon>Micromonosporales</taxon>
        <taxon>Micromonosporaceae</taxon>
        <taxon>Paractinoplanes</taxon>
    </lineage>
</organism>